<comment type="caution">
    <text evidence="18">The sequence shown here is derived from an EMBL/GenBank/DDBJ whole genome shotgun (WGS) entry which is preliminary data.</text>
</comment>
<evidence type="ECO:0000256" key="15">
    <source>
        <dbReference type="ARBA" id="ARBA00048176"/>
    </source>
</evidence>
<keyword evidence="8 16" id="KW-0812">Transmembrane</keyword>
<evidence type="ECO:0000256" key="14">
    <source>
        <dbReference type="ARBA" id="ARBA00023201"/>
    </source>
</evidence>
<dbReference type="InterPro" id="IPR005899">
    <property type="entry name" value="Na_pump_deCOase"/>
</dbReference>
<keyword evidence="7 16" id="KW-1003">Cell membrane</keyword>
<accession>A0ABV7FJB1</accession>
<dbReference type="Pfam" id="PF04277">
    <property type="entry name" value="OAD_gamma"/>
    <property type="match status" value="1"/>
</dbReference>
<dbReference type="EC" id="7.2.4.2" evidence="16"/>
<evidence type="ECO:0000256" key="4">
    <source>
        <dbReference type="ARBA" id="ARBA00005844"/>
    </source>
</evidence>
<evidence type="ECO:0000256" key="2">
    <source>
        <dbReference type="ARBA" id="ARBA00003002"/>
    </source>
</evidence>
<evidence type="ECO:0000256" key="16">
    <source>
        <dbReference type="HAMAP-Rule" id="MF_00404"/>
    </source>
</evidence>
<evidence type="ECO:0000256" key="13">
    <source>
        <dbReference type="ARBA" id="ARBA00023136"/>
    </source>
</evidence>
<evidence type="ECO:0000256" key="3">
    <source>
        <dbReference type="ARBA" id="ARBA00004162"/>
    </source>
</evidence>
<dbReference type="InterPro" id="IPR023424">
    <property type="entry name" value="OadG"/>
</dbReference>
<dbReference type="NCBIfam" id="TIGR01195">
    <property type="entry name" value="oadG_fam"/>
    <property type="match status" value="1"/>
</dbReference>
<comment type="catalytic activity">
    <reaction evidence="15 16 17">
        <text>oxaloacetate + 2 Na(+)(in) + H(+) = pyruvate + 2 Na(+)(out) + CO2</text>
        <dbReference type="Rhea" id="RHEA:57724"/>
        <dbReference type="ChEBI" id="CHEBI:15361"/>
        <dbReference type="ChEBI" id="CHEBI:15378"/>
        <dbReference type="ChEBI" id="CHEBI:16452"/>
        <dbReference type="ChEBI" id="CHEBI:16526"/>
        <dbReference type="ChEBI" id="CHEBI:29101"/>
        <dbReference type="EC" id="7.2.4.2"/>
    </reaction>
</comment>
<comment type="subcellular location">
    <subcellularLocation>
        <location evidence="3 16 17">Cell membrane</location>
        <topology evidence="3 16 17">Single-pass membrane protein</topology>
    </subcellularLocation>
</comment>
<evidence type="ECO:0000313" key="19">
    <source>
        <dbReference type="Proteomes" id="UP001595478"/>
    </source>
</evidence>
<evidence type="ECO:0000256" key="11">
    <source>
        <dbReference type="ARBA" id="ARBA00023053"/>
    </source>
</evidence>
<comment type="function">
    <text evidence="2 16 17">Catalyzes the decarboxylation of oxaloacetate coupled to Na(+) translocation.</text>
</comment>
<sequence>MAEQLTEAALLLGVGMAVVFAFLVLLIGGIKVIAAYVKAFPGESAEQNNNIPMPASPATTELHPDLVAAISAAVHAHRLTNK</sequence>
<dbReference type="Proteomes" id="UP001595478">
    <property type="component" value="Unassembled WGS sequence"/>
</dbReference>
<keyword evidence="10 16" id="KW-1133">Transmembrane helix</keyword>
<keyword evidence="9 16" id="KW-1278">Translocase</keyword>
<evidence type="ECO:0000256" key="12">
    <source>
        <dbReference type="ARBA" id="ARBA00023065"/>
    </source>
</evidence>
<dbReference type="EMBL" id="JBHRSW010000004">
    <property type="protein sequence ID" value="MFC3120374.1"/>
    <property type="molecule type" value="Genomic_DNA"/>
</dbReference>
<comment type="subunit">
    <text evidence="5 16">Heterotrimer of an alpha, a beta and a gamma subunit.</text>
</comment>
<proteinExistence type="inferred from homology"/>
<organism evidence="18 19">
    <name type="scientific">Agaribacter flavus</name>
    <dbReference type="NCBI Taxonomy" id="1902781"/>
    <lineage>
        <taxon>Bacteria</taxon>
        <taxon>Pseudomonadati</taxon>
        <taxon>Pseudomonadota</taxon>
        <taxon>Gammaproteobacteria</taxon>
        <taxon>Alteromonadales</taxon>
        <taxon>Alteromonadaceae</taxon>
        <taxon>Agaribacter</taxon>
    </lineage>
</organism>
<comment type="similarity">
    <text evidence="4 16 17">Belongs to the OadG family.</text>
</comment>
<gene>
    <name evidence="16" type="primary">oadG</name>
    <name evidence="18" type="ORF">ACFOHL_01945</name>
</gene>
<evidence type="ECO:0000256" key="17">
    <source>
        <dbReference type="RuleBase" id="RU004278"/>
    </source>
</evidence>
<dbReference type="HAMAP" id="MF_00404">
    <property type="entry name" value="OadG"/>
    <property type="match status" value="1"/>
</dbReference>
<keyword evidence="11 16" id="KW-0915">Sodium</keyword>
<reference evidence="19" key="1">
    <citation type="journal article" date="2019" name="Int. J. Syst. Evol. Microbiol.">
        <title>The Global Catalogue of Microorganisms (GCM) 10K type strain sequencing project: providing services to taxonomists for standard genome sequencing and annotation.</title>
        <authorList>
            <consortium name="The Broad Institute Genomics Platform"/>
            <consortium name="The Broad Institute Genome Sequencing Center for Infectious Disease"/>
            <person name="Wu L."/>
            <person name="Ma J."/>
        </authorList>
    </citation>
    <scope>NUCLEOTIDE SEQUENCE [LARGE SCALE GENOMIC DNA]</scope>
    <source>
        <strain evidence="19">KCTC 52473</strain>
    </source>
</reference>
<evidence type="ECO:0000256" key="6">
    <source>
        <dbReference type="ARBA" id="ARBA00022448"/>
    </source>
</evidence>
<keyword evidence="19" id="KW-1185">Reference proteome</keyword>
<name>A0ABV7FJB1_9ALTE</name>
<evidence type="ECO:0000256" key="7">
    <source>
        <dbReference type="ARBA" id="ARBA00022475"/>
    </source>
</evidence>
<evidence type="ECO:0000256" key="10">
    <source>
        <dbReference type="ARBA" id="ARBA00022989"/>
    </source>
</evidence>
<comment type="cofactor">
    <cofactor evidence="1 16 17">
        <name>Na(+)</name>
        <dbReference type="ChEBI" id="CHEBI:29101"/>
    </cofactor>
</comment>
<protein>
    <recommendedName>
        <fullName evidence="16">Probable oxaloacetate decarboxylase gamma chain</fullName>
        <ecNumber evidence="16">7.2.4.2</ecNumber>
    </recommendedName>
</protein>
<evidence type="ECO:0000313" key="18">
    <source>
        <dbReference type="EMBL" id="MFC3120374.1"/>
    </source>
</evidence>
<keyword evidence="6 16" id="KW-0813">Transport</keyword>
<evidence type="ECO:0000256" key="5">
    <source>
        <dbReference type="ARBA" id="ARBA00011869"/>
    </source>
</evidence>
<evidence type="ECO:0000256" key="9">
    <source>
        <dbReference type="ARBA" id="ARBA00022967"/>
    </source>
</evidence>
<keyword evidence="12 16" id="KW-0406">Ion transport</keyword>
<evidence type="ECO:0000256" key="1">
    <source>
        <dbReference type="ARBA" id="ARBA00001959"/>
    </source>
</evidence>
<keyword evidence="14 16" id="KW-0739">Sodium transport</keyword>
<feature type="transmembrane region" description="Helical" evidence="16 17">
    <location>
        <begin position="12"/>
        <end position="37"/>
    </location>
</feature>
<evidence type="ECO:0000256" key="8">
    <source>
        <dbReference type="ARBA" id="ARBA00022692"/>
    </source>
</evidence>
<keyword evidence="13 16" id="KW-0472">Membrane</keyword>
<dbReference type="RefSeq" id="WP_376918510.1">
    <property type="nucleotide sequence ID" value="NZ_JBHRSW010000004.1"/>
</dbReference>